<keyword evidence="2" id="KW-0808">Transferase</keyword>
<keyword evidence="3" id="KW-1185">Reference proteome</keyword>
<dbReference type="Gene3D" id="3.90.550.10">
    <property type="entry name" value="Spore Coat Polysaccharide Biosynthesis Protein SpsA, Chain A"/>
    <property type="match status" value="1"/>
</dbReference>
<dbReference type="InterPro" id="IPR001173">
    <property type="entry name" value="Glyco_trans_2-like"/>
</dbReference>
<dbReference type="OrthoDB" id="153025at2"/>
<dbReference type="PANTHER" id="PTHR43685:SF3">
    <property type="entry name" value="SLR2126 PROTEIN"/>
    <property type="match status" value="1"/>
</dbReference>
<dbReference type="SUPFAM" id="SSF53448">
    <property type="entry name" value="Nucleotide-diphospho-sugar transferases"/>
    <property type="match status" value="1"/>
</dbReference>
<dbReference type="PATRIC" id="fig|710421.3.peg.4607"/>
<protein>
    <submittedName>
        <fullName evidence="2">Putative glycosyltransferase</fullName>
    </submittedName>
</protein>
<accession>I4BPW4</accession>
<dbReference type="Proteomes" id="UP000006057">
    <property type="component" value="Chromosome"/>
</dbReference>
<feature type="domain" description="Glycosyltransferase 2-like" evidence="1">
    <location>
        <begin position="14"/>
        <end position="172"/>
    </location>
</feature>
<dbReference type="eggNOG" id="COG1216">
    <property type="taxonomic scope" value="Bacteria"/>
</dbReference>
<reference evidence="2 3" key="1">
    <citation type="submission" date="2012-06" db="EMBL/GenBank/DDBJ databases">
        <title>Complete sequence of chromosome of Mycobacterium chubuense NBB4.</title>
        <authorList>
            <consortium name="US DOE Joint Genome Institute"/>
            <person name="Lucas S."/>
            <person name="Han J."/>
            <person name="Lapidus A."/>
            <person name="Cheng J.-F."/>
            <person name="Goodwin L."/>
            <person name="Pitluck S."/>
            <person name="Peters L."/>
            <person name="Mikhailova N."/>
            <person name="Teshima H."/>
            <person name="Detter J.C."/>
            <person name="Han C."/>
            <person name="Tapia R."/>
            <person name="Land M."/>
            <person name="Hauser L."/>
            <person name="Kyrpides N."/>
            <person name="Ivanova N."/>
            <person name="Pagani I."/>
            <person name="Mattes T."/>
            <person name="Holmes A."/>
            <person name="Rutledge P."/>
            <person name="Paulsen I."/>
            <person name="Coleman N."/>
            <person name="Woyke T."/>
        </authorList>
    </citation>
    <scope>NUCLEOTIDE SEQUENCE [LARGE SCALE GENOMIC DNA]</scope>
    <source>
        <strain evidence="2 3">NBB4</strain>
    </source>
</reference>
<gene>
    <name evidence="2" type="ordered locus">Mycch_4619</name>
</gene>
<dbReference type="GO" id="GO:0016740">
    <property type="term" value="F:transferase activity"/>
    <property type="evidence" value="ECO:0007669"/>
    <property type="project" value="UniProtKB-KW"/>
</dbReference>
<dbReference type="HOGENOM" id="CLU_025996_19_2_11"/>
<dbReference type="InterPro" id="IPR029044">
    <property type="entry name" value="Nucleotide-diphossugar_trans"/>
</dbReference>
<dbReference type="KEGG" id="mcb:Mycch_4619"/>
<dbReference type="AlphaFoldDB" id="I4BPW4"/>
<dbReference type="STRING" id="710421.Mycch_4619"/>
<sequence>MTVKSAGTSLTLGVVICAYTLERWDDVLAAVASIRNQTTAPQEIVVVVDHNRDLFDRLRAAMPDVTVVENARQRGLSGGKDTGVEVTTTDVVAFLDDDAVAHPDWLRHFRDAYIDDNIVGVGGTTLPRWESARPRWFPEEFDWVTGCTFTGREPGPVRNLLGGNASFRREVFSVAGGFPSHIGRTSLQSRPLGCEETEFCIRVSQHRPGWRFLFEPKAVIWHRVPAERERFSYFRSRCFAEGLSKAAVTRSVGVTDGLSVERKYTTRILTRGIAKGFGDALRGDPAGIERSYAISVGLLSAAAGYARGGVPLRRRNLVREAS</sequence>
<organism evidence="2 3">
    <name type="scientific">Mycolicibacterium chubuense (strain NBB4)</name>
    <name type="common">Mycobacterium chubuense</name>
    <dbReference type="NCBI Taxonomy" id="710421"/>
    <lineage>
        <taxon>Bacteria</taxon>
        <taxon>Bacillati</taxon>
        <taxon>Actinomycetota</taxon>
        <taxon>Actinomycetes</taxon>
        <taxon>Mycobacteriales</taxon>
        <taxon>Mycobacteriaceae</taxon>
        <taxon>Mycolicibacterium</taxon>
    </lineage>
</organism>
<proteinExistence type="predicted"/>
<dbReference type="EMBL" id="CP003053">
    <property type="protein sequence ID" value="AFM19321.1"/>
    <property type="molecule type" value="Genomic_DNA"/>
</dbReference>
<evidence type="ECO:0000259" key="1">
    <source>
        <dbReference type="Pfam" id="PF00535"/>
    </source>
</evidence>
<name>I4BPW4_MYCCN</name>
<evidence type="ECO:0000313" key="3">
    <source>
        <dbReference type="Proteomes" id="UP000006057"/>
    </source>
</evidence>
<dbReference type="Pfam" id="PF00535">
    <property type="entry name" value="Glycos_transf_2"/>
    <property type="match status" value="1"/>
</dbReference>
<dbReference type="PANTHER" id="PTHR43685">
    <property type="entry name" value="GLYCOSYLTRANSFERASE"/>
    <property type="match status" value="1"/>
</dbReference>
<dbReference type="RefSeq" id="WP_014817789.1">
    <property type="nucleotide sequence ID" value="NC_018027.1"/>
</dbReference>
<evidence type="ECO:0000313" key="2">
    <source>
        <dbReference type="EMBL" id="AFM19321.1"/>
    </source>
</evidence>
<dbReference type="InterPro" id="IPR050834">
    <property type="entry name" value="Glycosyltransf_2"/>
</dbReference>